<comment type="caution">
    <text evidence="1">The sequence shown here is derived from an EMBL/GenBank/DDBJ whole genome shotgun (WGS) entry which is preliminary data.</text>
</comment>
<dbReference type="AlphaFoldDB" id="A0A9P7RSJ5"/>
<dbReference type="RefSeq" id="XP_043005343.1">
    <property type="nucleotide sequence ID" value="XM_043157973.1"/>
</dbReference>
<protein>
    <submittedName>
        <fullName evidence="1">Uncharacterized protein</fullName>
    </submittedName>
</protein>
<name>A0A9P7RSJ5_9AGAR</name>
<dbReference type="Proteomes" id="UP001049176">
    <property type="component" value="Chromosome 8"/>
</dbReference>
<sequence length="106" mass="11436">MVVIRLCMCSSPPSLKISFTPSILASTHGQEPRRLPLLFSDMSPECHTKLAERTYKTLMGEAKVNYESGKPTKGIAARLVEKELKGGDNSVKITAGGDEDGDGEPD</sequence>
<evidence type="ECO:0000313" key="2">
    <source>
        <dbReference type="Proteomes" id="UP001049176"/>
    </source>
</evidence>
<dbReference type="GeneID" id="66081898"/>
<dbReference type="KEGG" id="more:E1B28_012823"/>
<dbReference type="EMBL" id="CM032188">
    <property type="protein sequence ID" value="KAG7088872.1"/>
    <property type="molecule type" value="Genomic_DNA"/>
</dbReference>
<proteinExistence type="predicted"/>
<keyword evidence="2" id="KW-1185">Reference proteome</keyword>
<organism evidence="1 2">
    <name type="scientific">Marasmius oreades</name>
    <name type="common">fairy-ring Marasmius</name>
    <dbReference type="NCBI Taxonomy" id="181124"/>
    <lineage>
        <taxon>Eukaryota</taxon>
        <taxon>Fungi</taxon>
        <taxon>Dikarya</taxon>
        <taxon>Basidiomycota</taxon>
        <taxon>Agaricomycotina</taxon>
        <taxon>Agaricomycetes</taxon>
        <taxon>Agaricomycetidae</taxon>
        <taxon>Agaricales</taxon>
        <taxon>Marasmiineae</taxon>
        <taxon>Marasmiaceae</taxon>
        <taxon>Marasmius</taxon>
    </lineage>
</organism>
<reference evidence="1" key="1">
    <citation type="journal article" date="2021" name="Genome Biol. Evol.">
        <title>The assembled and annotated genome of the fairy-ring fungus Marasmius oreades.</title>
        <authorList>
            <person name="Hiltunen M."/>
            <person name="Ament-Velasquez S.L."/>
            <person name="Johannesson H."/>
        </authorList>
    </citation>
    <scope>NUCLEOTIDE SEQUENCE</scope>
    <source>
        <strain evidence="1">03SP1</strain>
    </source>
</reference>
<gene>
    <name evidence="1" type="ORF">E1B28_012823</name>
</gene>
<accession>A0A9P7RSJ5</accession>
<evidence type="ECO:0000313" key="1">
    <source>
        <dbReference type="EMBL" id="KAG7088872.1"/>
    </source>
</evidence>